<dbReference type="Proteomes" id="UP000813018">
    <property type="component" value="Unassembled WGS sequence"/>
</dbReference>
<name>A0ABS7CSJ1_9BACT</name>
<evidence type="ECO:0000313" key="1">
    <source>
        <dbReference type="EMBL" id="MBW7466822.1"/>
    </source>
</evidence>
<dbReference type="EMBL" id="JAHYXK010000004">
    <property type="protein sequence ID" value="MBW7466822.1"/>
    <property type="molecule type" value="Genomic_DNA"/>
</dbReference>
<protein>
    <submittedName>
        <fullName evidence="1">DUF4905 domain-containing protein</fullName>
    </submittedName>
</protein>
<dbReference type="InterPro" id="IPR032595">
    <property type="entry name" value="DUF4905"/>
</dbReference>
<dbReference type="Pfam" id="PF16248">
    <property type="entry name" value="DUF4905"/>
    <property type="match status" value="1"/>
</dbReference>
<comment type="caution">
    <text evidence="1">The sequence shown here is derived from an EMBL/GenBank/DDBJ whole genome shotgun (WGS) entry which is preliminary data.</text>
</comment>
<keyword evidence="2" id="KW-1185">Reference proteome</keyword>
<accession>A0ABS7CSJ1</accession>
<dbReference type="RefSeq" id="WP_219876700.1">
    <property type="nucleotide sequence ID" value="NZ_JAHYXK010000004.1"/>
</dbReference>
<proteinExistence type="predicted"/>
<organism evidence="1 2">
    <name type="scientific">Pontibacter aydingkolensis</name>
    <dbReference type="NCBI Taxonomy" id="1911536"/>
    <lineage>
        <taxon>Bacteria</taxon>
        <taxon>Pseudomonadati</taxon>
        <taxon>Bacteroidota</taxon>
        <taxon>Cytophagia</taxon>
        <taxon>Cytophagales</taxon>
        <taxon>Hymenobacteraceae</taxon>
        <taxon>Pontibacter</taxon>
    </lineage>
</organism>
<evidence type="ECO:0000313" key="2">
    <source>
        <dbReference type="Proteomes" id="UP000813018"/>
    </source>
</evidence>
<sequence>MWRIRIDTACRKLALEVRDPDLLLTHFYTLDAAGFILQKLDINPSKAWWQGLEDAQYGMVYLHGYGDRKTGQHKGITALSADTGNQEWSLDDMAFYGLSQEGMLVYNPNAPEEALTIIGPENGDTIQTDISQYRAAQQVSDFSSDRYRDCVYPVLYMQGESYFEDVCNFLIEQSGARPVQGIAYAEANSCIVISYYAQAESGELDNFVVIYDLEGKLRLKVKLGSGLSGIGSDTFFIFNLGLYLLLDKQILQVYSLLA</sequence>
<gene>
    <name evidence="1" type="ORF">K0O23_07060</name>
</gene>
<reference evidence="1 2" key="1">
    <citation type="journal article" date="2016" name="Int. J. Syst. Evol. Microbiol.">
        <title>Pontibacter aydingkolensis sp. nov., isolated from soil of a salt lake.</title>
        <authorList>
            <person name="Osman G."/>
            <person name="Zhang T."/>
            <person name="Lou K."/>
            <person name="Gao Y."/>
            <person name="Chang W."/>
            <person name="Lin Q."/>
            <person name="Yang H.M."/>
            <person name="Huo X.D."/>
            <person name="Wang N."/>
        </authorList>
    </citation>
    <scope>NUCLEOTIDE SEQUENCE [LARGE SCALE GENOMIC DNA]</scope>
    <source>
        <strain evidence="1 2">KACC 19255</strain>
    </source>
</reference>